<evidence type="ECO:0000256" key="2">
    <source>
        <dbReference type="SAM" id="MobiDB-lite"/>
    </source>
</evidence>
<dbReference type="AlphaFoldDB" id="A0A9X2BVG7"/>
<dbReference type="EMBL" id="JALPRX010000093">
    <property type="protein sequence ID" value="MCK8786672.1"/>
    <property type="molecule type" value="Genomic_DNA"/>
</dbReference>
<dbReference type="PANTHER" id="PTHR43802">
    <property type="entry name" value="ENOYL-COA HYDRATASE"/>
    <property type="match status" value="1"/>
</dbReference>
<feature type="region of interest" description="Disordered" evidence="2">
    <location>
        <begin position="1"/>
        <end position="23"/>
    </location>
</feature>
<gene>
    <name evidence="3" type="ORF">M0638_20050</name>
</gene>
<accession>A0A9X2BVG7</accession>
<dbReference type="InterPro" id="IPR029045">
    <property type="entry name" value="ClpP/crotonase-like_dom_sf"/>
</dbReference>
<evidence type="ECO:0000313" key="4">
    <source>
        <dbReference type="Proteomes" id="UP001139516"/>
    </source>
</evidence>
<evidence type="ECO:0000313" key="3">
    <source>
        <dbReference type="EMBL" id="MCK8786672.1"/>
    </source>
</evidence>
<dbReference type="PANTHER" id="PTHR43802:SF1">
    <property type="entry name" value="IP11341P-RELATED"/>
    <property type="match status" value="1"/>
</dbReference>
<comment type="similarity">
    <text evidence="1">Belongs to the enoyl-CoA hydratase/isomerase family.</text>
</comment>
<dbReference type="InterPro" id="IPR001753">
    <property type="entry name" value="Enoyl-CoA_hydra/iso"/>
</dbReference>
<reference evidence="3" key="1">
    <citation type="submission" date="2022-04" db="EMBL/GenBank/DDBJ databases">
        <title>Roseomonas acroporae sp. nov., isolated from coral Acropora digitifera.</title>
        <authorList>
            <person name="Sun H."/>
        </authorList>
    </citation>
    <scope>NUCLEOTIDE SEQUENCE</scope>
    <source>
        <strain evidence="3">NAR14</strain>
    </source>
</reference>
<comment type="caution">
    <text evidence="3">The sequence shown here is derived from an EMBL/GenBank/DDBJ whole genome shotgun (WGS) entry which is preliminary data.</text>
</comment>
<dbReference type="RefSeq" id="WP_248668787.1">
    <property type="nucleotide sequence ID" value="NZ_JALPRX010000093.1"/>
</dbReference>
<feature type="compositionally biased region" description="Basic and acidic residues" evidence="2">
    <location>
        <begin position="1"/>
        <end position="17"/>
    </location>
</feature>
<proteinExistence type="inferred from homology"/>
<dbReference type="CDD" id="cd06558">
    <property type="entry name" value="crotonase-like"/>
    <property type="match status" value="1"/>
</dbReference>
<dbReference type="GO" id="GO:0003824">
    <property type="term" value="F:catalytic activity"/>
    <property type="evidence" value="ECO:0007669"/>
    <property type="project" value="UniProtKB-ARBA"/>
</dbReference>
<name>A0A9X2BVG7_9PROT</name>
<sequence>MENPDRAQDRAPDHAGDDAGEVGVSREGHVATVLLRRPPNNHLDLPSLVAIAEALEALDRDPDCRAVVLAAEGRHFCAGADLANRAPGAGVPRDERTGRTLYREAARLLRTRKPVVAAVHGAAIGAGLGLACTADFRVTCAEARFAANFARLGFHPGFGLTALLPRLVGAQRAALLFYTGRRIGGEEAAAIGLADRLVPQAEVRAAAAALAHEIAGSAPLAVQGVRETLRRGLADEYERATEREFEQQAWQRQTEDYREGVRAMAERREPVFKGG</sequence>
<dbReference type="Pfam" id="PF00378">
    <property type="entry name" value="ECH_1"/>
    <property type="match status" value="1"/>
</dbReference>
<dbReference type="Proteomes" id="UP001139516">
    <property type="component" value="Unassembled WGS sequence"/>
</dbReference>
<organism evidence="3 4">
    <name type="scientific">Roseomonas acroporae</name>
    <dbReference type="NCBI Taxonomy" id="2937791"/>
    <lineage>
        <taxon>Bacteria</taxon>
        <taxon>Pseudomonadati</taxon>
        <taxon>Pseudomonadota</taxon>
        <taxon>Alphaproteobacteria</taxon>
        <taxon>Acetobacterales</taxon>
        <taxon>Roseomonadaceae</taxon>
        <taxon>Roseomonas</taxon>
    </lineage>
</organism>
<protein>
    <submittedName>
        <fullName evidence="3">Enoyl-CoA hydratase/isomerase family protein</fullName>
    </submittedName>
</protein>
<evidence type="ECO:0000256" key="1">
    <source>
        <dbReference type="ARBA" id="ARBA00005254"/>
    </source>
</evidence>
<dbReference type="SUPFAM" id="SSF52096">
    <property type="entry name" value="ClpP/crotonase"/>
    <property type="match status" value="1"/>
</dbReference>
<keyword evidence="4" id="KW-1185">Reference proteome</keyword>
<dbReference type="Gene3D" id="3.90.226.10">
    <property type="entry name" value="2-enoyl-CoA Hydratase, Chain A, domain 1"/>
    <property type="match status" value="1"/>
</dbReference>